<feature type="transmembrane region" description="Helical" evidence="1">
    <location>
        <begin position="116"/>
        <end position="134"/>
    </location>
</feature>
<keyword evidence="3" id="KW-1185">Reference proteome</keyword>
<protein>
    <recommendedName>
        <fullName evidence="4">Transmembrane protein</fullName>
    </recommendedName>
</protein>
<keyword evidence="1" id="KW-0472">Membrane</keyword>
<organism evidence="2 3">
    <name type="scientific">Pythium oligandrum</name>
    <name type="common">Mycoparasitic fungus</name>
    <dbReference type="NCBI Taxonomy" id="41045"/>
    <lineage>
        <taxon>Eukaryota</taxon>
        <taxon>Sar</taxon>
        <taxon>Stramenopiles</taxon>
        <taxon>Oomycota</taxon>
        <taxon>Peronosporomycetes</taxon>
        <taxon>Pythiales</taxon>
        <taxon>Pythiaceae</taxon>
        <taxon>Pythium</taxon>
    </lineage>
</organism>
<accession>A0A8K1C726</accession>
<dbReference type="OrthoDB" id="124611at2759"/>
<name>A0A8K1C726_PYTOL</name>
<proteinExistence type="predicted"/>
<feature type="transmembrane region" description="Helical" evidence="1">
    <location>
        <begin position="691"/>
        <end position="712"/>
    </location>
</feature>
<dbReference type="EMBL" id="SPLM01000144">
    <property type="protein sequence ID" value="TMW57515.1"/>
    <property type="molecule type" value="Genomic_DNA"/>
</dbReference>
<reference evidence="2" key="1">
    <citation type="submission" date="2019-03" db="EMBL/GenBank/DDBJ databases">
        <title>Long read genome sequence of the mycoparasitic Pythium oligandrum ATCC 38472 isolated from sugarbeet rhizosphere.</title>
        <authorList>
            <person name="Gaulin E."/>
        </authorList>
    </citation>
    <scope>NUCLEOTIDE SEQUENCE</scope>
    <source>
        <strain evidence="2">ATCC 38472_TT</strain>
    </source>
</reference>
<dbReference type="AlphaFoldDB" id="A0A8K1C726"/>
<dbReference type="Proteomes" id="UP000794436">
    <property type="component" value="Unassembled WGS sequence"/>
</dbReference>
<feature type="transmembrane region" description="Helical" evidence="1">
    <location>
        <begin position="81"/>
        <end position="104"/>
    </location>
</feature>
<gene>
    <name evidence="2" type="ORF">Poli38472_003440</name>
</gene>
<evidence type="ECO:0008006" key="4">
    <source>
        <dbReference type="Google" id="ProtNLM"/>
    </source>
</evidence>
<comment type="caution">
    <text evidence="2">The sequence shown here is derived from an EMBL/GenBank/DDBJ whole genome shotgun (WGS) entry which is preliminary data.</text>
</comment>
<keyword evidence="1" id="KW-0812">Transmembrane</keyword>
<feature type="transmembrane region" description="Helical" evidence="1">
    <location>
        <begin position="28"/>
        <end position="46"/>
    </location>
</feature>
<evidence type="ECO:0000313" key="2">
    <source>
        <dbReference type="EMBL" id="TMW57515.1"/>
    </source>
</evidence>
<evidence type="ECO:0000256" key="1">
    <source>
        <dbReference type="SAM" id="Phobius"/>
    </source>
</evidence>
<keyword evidence="1" id="KW-1133">Transmembrane helix</keyword>
<evidence type="ECO:0000313" key="3">
    <source>
        <dbReference type="Proteomes" id="UP000794436"/>
    </source>
</evidence>
<sequence>MISSAPTPNPDAVAVATTLSVRVKRVRLLVCAFVTVVLISGAVIFFRGGVTLLEFEAPQDDGSEAATNTLVDTYNAYTANFAAALGRPIAVVVGLVVQVFLLRFATRFMLQVRQRWRLMVALLSIAAFLEYLVLNGLNAVNVQSRHLDFKPVISPSDFSVSGETAVIFVDNVSSTSATFPETSPKNPIANTVLRQAILPHVMKIEPGSRKCDVVAFSIPREDVISYGFPSRTWQRAMLPEALDPQVLRVEIGANTSNSSVDLPMSASRAASMFANGLLMSRTVFPWFGKYWTSIKLRKPTLAQGESRTVDLATSVGLLPDEQAISDKKKKANEHVVAMEFAHVDISPTVTFDAITFQVELSPEYMPSDFEFPNGSMYNQFEPLNSCGPFPGICVFGKPQYGNDPLVADVPSQINVLAACDNGEPAGGGVAYRYTNDSSRELAVQVDDCANVSASSLFVVSAGKYLVADRLEENASNQSYPDISLDRGAVLNLRKVYTFTIGRLSWQSEELATHFHASCDIDGGSECLGLRYTLEDGRVLILGSDNLPLNRLATLATNSGDQSGFLSLVKIVEPPTQVEKADDFRSLTVNKPSDVLLLHNVDKISWTQSSDVHEVRHCITWIEDRIHNVLNNHLYIEHPLQASYTAAMFFLFQDATVKDVITLSDGSTSLKFDKNVQKMALRLVIPLQSARLTLIGCAMLFLGALTVVVYTTWMRQRNDPLDQISEAQVVAQVMVDESKYSPFMLHRRLVRHQNHRQLNREAVSGYAIDEIALQHQHVSSERVRFYRGYCERLSTPTASTVSMSENPWILSQHHSLPSSSLANEDTARKV</sequence>